<comment type="caution">
    <text evidence="3">The sequence shown here is derived from an EMBL/GenBank/DDBJ whole genome shotgun (WGS) entry which is preliminary data.</text>
</comment>
<feature type="compositionally biased region" description="Acidic residues" evidence="1">
    <location>
        <begin position="300"/>
        <end position="314"/>
    </location>
</feature>
<gene>
    <name evidence="3" type="ORF">KGQ19_12350</name>
</gene>
<evidence type="ECO:0000313" key="4">
    <source>
        <dbReference type="Proteomes" id="UP000730482"/>
    </source>
</evidence>
<dbReference type="Proteomes" id="UP000730482">
    <property type="component" value="Unassembled WGS sequence"/>
</dbReference>
<reference evidence="3 4" key="1">
    <citation type="submission" date="2020-02" db="EMBL/GenBank/DDBJ databases">
        <title>Acidophilic actinobacteria isolated from forest soil.</title>
        <authorList>
            <person name="Golinska P."/>
        </authorList>
    </citation>
    <scope>NUCLEOTIDE SEQUENCE [LARGE SCALE GENOMIC DNA]</scope>
    <source>
        <strain evidence="3 4">NL8</strain>
    </source>
</reference>
<organism evidence="3 4">
    <name type="scientific">Catenulispora pinistramenti</name>
    <dbReference type="NCBI Taxonomy" id="2705254"/>
    <lineage>
        <taxon>Bacteria</taxon>
        <taxon>Bacillati</taxon>
        <taxon>Actinomycetota</taxon>
        <taxon>Actinomycetes</taxon>
        <taxon>Catenulisporales</taxon>
        <taxon>Catenulisporaceae</taxon>
        <taxon>Catenulispora</taxon>
    </lineage>
</organism>
<keyword evidence="4" id="KW-1185">Reference proteome</keyword>
<proteinExistence type="predicted"/>
<feature type="region of interest" description="Disordered" evidence="1">
    <location>
        <begin position="282"/>
        <end position="387"/>
    </location>
</feature>
<feature type="compositionally biased region" description="Low complexity" evidence="1">
    <location>
        <begin position="315"/>
        <end position="347"/>
    </location>
</feature>
<evidence type="ECO:0000313" key="3">
    <source>
        <dbReference type="EMBL" id="MBS2547663.1"/>
    </source>
</evidence>
<name>A0ABS5KNN9_9ACTN</name>
<dbReference type="Gene3D" id="3.40.50.300">
    <property type="entry name" value="P-loop containing nucleotide triphosphate hydrolases"/>
    <property type="match status" value="2"/>
</dbReference>
<evidence type="ECO:0000259" key="2">
    <source>
        <dbReference type="Pfam" id="PF14490"/>
    </source>
</evidence>
<accession>A0ABS5KNN9</accession>
<feature type="domain" description="ATP-dependent RecD2 DNA helicase-like helix-hairpin-helix" evidence="2">
    <location>
        <begin position="14"/>
        <end position="95"/>
    </location>
</feature>
<dbReference type="InterPro" id="IPR029493">
    <property type="entry name" value="RecD2-like_HHH"/>
</dbReference>
<dbReference type="SUPFAM" id="SSF52540">
    <property type="entry name" value="P-loop containing nucleoside triphosphate hydrolases"/>
    <property type="match status" value="1"/>
</dbReference>
<dbReference type="InterPro" id="IPR027417">
    <property type="entry name" value="P-loop_NTPase"/>
</dbReference>
<sequence>MTMTEPDAPSLDQLLAAAGAPGDLAPRVAATLGEQAASRLAGDPWLILSVPGVRPEAADGFARSVLGGTAGPQDPRRARAVLGWLLDRAALDGHTAQPADVLCSALGTLGFGDPAGALHAALEEGDMLAFSNAAEEEDEDGSGDSGDGEAGAGAADLMIIRERYAFAEEGVGEAVQRLLATPEPLGEDWERLDTTGDRIHSELRDTVGAYGLTLVATAPGIAKTAQIAGFAEAAAAAGVPVAIIGGNAASVRTLNRELGGTELTVLSIQEYLASLGRGEAEEKAADATAVPGQRGPAADSDGDSDSDSDSDSDDSAAGGSATSTADGSIAATAESAGASTTAAAQTDASDESADPSAPDPAEAEAADPASSDSSDAEAEPPAPEFAEPQPGLVVVSAAHQIDAESLAALLDAVPEGMRVLLAGDPAEPGPAGPGQPFRDLIDTRSDSLMAYTADGRVPRVRAADSEPHPLTDLRFALREGELPPPENDPEKRLVIVPVRDASEAVARAVQLAADSIPRTFGLAPDDIQVVAIRATGDAGADTLTRALRERLGTEQVRALTAREALGGTWPAAVVVLDGPSSGSLTRALVYGLCGLAERHLSIVHGAGSALPQAVANVPDRPRHTRLPAVLRDL</sequence>
<evidence type="ECO:0000256" key="1">
    <source>
        <dbReference type="SAM" id="MobiDB-lite"/>
    </source>
</evidence>
<dbReference type="Pfam" id="PF14490">
    <property type="entry name" value="HHH_RecD2"/>
    <property type="match status" value="1"/>
</dbReference>
<dbReference type="EMBL" id="JAAFYZ010000032">
    <property type="protein sequence ID" value="MBS2547663.1"/>
    <property type="molecule type" value="Genomic_DNA"/>
</dbReference>
<protein>
    <recommendedName>
        <fullName evidence="2">ATP-dependent RecD2 DNA helicase-like helix-hairpin-helix domain-containing protein</fullName>
    </recommendedName>
</protein>